<dbReference type="Gramene" id="KXG19154">
    <property type="protein sequence ID" value="KXG19154"/>
    <property type="gene ID" value="SORBI_3010G011700"/>
</dbReference>
<dbReference type="InterPro" id="IPR029063">
    <property type="entry name" value="SAM-dependent_MTases_sf"/>
</dbReference>
<proteinExistence type="inferred from homology"/>
<dbReference type="GO" id="GO:0046872">
    <property type="term" value="F:metal ion binding"/>
    <property type="evidence" value="ECO:0007669"/>
    <property type="project" value="UniProtKB-KW"/>
</dbReference>
<dbReference type="OMA" id="FYAPCAD"/>
<dbReference type="OrthoDB" id="665196at2759"/>
<sequence length="387" mass="41085">MVVAVAAMAAPSQSQSVCMIGGDGETSYANNSHFQSGAQSLLKPLVEEAIAALCRPAVPCRVGVADLGCSSGPNALALVSAAVDSLRHHHRRRRLGCQSSSSPEPNRRRRAEISVYLNDLPDNDFNLVFKAVPAFLEKHMGASGGDDDDGDGDGPLVLVLGAPGSFYGRLFAAQSLHLVCSSFSVHWLSKVPQELADGVLVNKGNTWAGRTSTPAVAAAYARQFEHDLSLFLSSRAEEIVPGGWLVLSVAGRPGKDLSSQDRQSEFTAEVLCDMAARGVVTAEDVDSYNVPFYAPCADELRAAAELEGSFEAVRVESHAVLTCDGDPAKSAAMARSLRVISESTLVRHFGRVDDVGGEFARAAEARYRGPPAPVMEGVVHVLSLRRK</sequence>
<evidence type="ECO:0008006" key="6">
    <source>
        <dbReference type="Google" id="ProtNLM"/>
    </source>
</evidence>
<comment type="similarity">
    <text evidence="1">Belongs to the methyltransferase superfamily. Type-7 methyltransferase family. SABATH subfamily.</text>
</comment>
<evidence type="ECO:0000256" key="1">
    <source>
        <dbReference type="ARBA" id="ARBA00008908"/>
    </source>
</evidence>
<evidence type="ECO:0000313" key="5">
    <source>
        <dbReference type="Proteomes" id="UP000000768"/>
    </source>
</evidence>
<keyword evidence="2" id="KW-0479">Metal-binding</keyword>
<protein>
    <recommendedName>
        <fullName evidence="6">Jasmonate O-methyltransferase</fullName>
    </recommendedName>
</protein>
<evidence type="ECO:0000256" key="2">
    <source>
        <dbReference type="ARBA" id="ARBA00022723"/>
    </source>
</evidence>
<evidence type="ECO:0000313" key="4">
    <source>
        <dbReference type="EMBL" id="KXG19154.1"/>
    </source>
</evidence>
<evidence type="ECO:0000256" key="3">
    <source>
        <dbReference type="ARBA" id="ARBA00022842"/>
    </source>
</evidence>
<keyword evidence="5" id="KW-1185">Reference proteome</keyword>
<dbReference type="GO" id="GO:0032259">
    <property type="term" value="P:methylation"/>
    <property type="evidence" value="ECO:0000318"/>
    <property type="project" value="GO_Central"/>
</dbReference>
<keyword evidence="3" id="KW-0460">Magnesium</keyword>
<dbReference type="Gene3D" id="3.40.50.150">
    <property type="entry name" value="Vaccinia Virus protein VP39"/>
    <property type="match status" value="1"/>
</dbReference>
<organism evidence="4 5">
    <name type="scientific">Sorghum bicolor</name>
    <name type="common">Sorghum</name>
    <name type="synonym">Sorghum vulgare</name>
    <dbReference type="NCBI Taxonomy" id="4558"/>
    <lineage>
        <taxon>Eukaryota</taxon>
        <taxon>Viridiplantae</taxon>
        <taxon>Streptophyta</taxon>
        <taxon>Embryophyta</taxon>
        <taxon>Tracheophyta</taxon>
        <taxon>Spermatophyta</taxon>
        <taxon>Magnoliopsida</taxon>
        <taxon>Liliopsida</taxon>
        <taxon>Poales</taxon>
        <taxon>Poaceae</taxon>
        <taxon>PACMAD clade</taxon>
        <taxon>Panicoideae</taxon>
        <taxon>Andropogonodae</taxon>
        <taxon>Andropogoneae</taxon>
        <taxon>Sorghinae</taxon>
        <taxon>Sorghum</taxon>
    </lineage>
</organism>
<dbReference type="Proteomes" id="UP000000768">
    <property type="component" value="Chromosome 10"/>
</dbReference>
<dbReference type="EMBL" id="CM000769">
    <property type="protein sequence ID" value="KXG19154.1"/>
    <property type="molecule type" value="Genomic_DNA"/>
</dbReference>
<gene>
    <name evidence="4" type="ORF">SORBI_3010G011700</name>
</gene>
<dbReference type="InParanoid" id="A0A194YGQ8"/>
<dbReference type="eggNOG" id="ENOG502RRSC">
    <property type="taxonomic scope" value="Eukaryota"/>
</dbReference>
<dbReference type="InterPro" id="IPR042086">
    <property type="entry name" value="MeTrfase_capping"/>
</dbReference>
<name>A0A194YGQ8_SORBI</name>
<dbReference type="GO" id="GO:0008757">
    <property type="term" value="F:S-adenosylmethionine-dependent methyltransferase activity"/>
    <property type="evidence" value="ECO:0000318"/>
    <property type="project" value="GO_Central"/>
</dbReference>
<reference evidence="5" key="2">
    <citation type="journal article" date="2018" name="Plant J.">
        <title>The Sorghum bicolor reference genome: improved assembly, gene annotations, a transcriptome atlas, and signatures of genome organization.</title>
        <authorList>
            <person name="McCormick R.F."/>
            <person name="Truong S.K."/>
            <person name="Sreedasyam A."/>
            <person name="Jenkins J."/>
            <person name="Shu S."/>
            <person name="Sims D."/>
            <person name="Kennedy M."/>
            <person name="Amirebrahimi M."/>
            <person name="Weers B.D."/>
            <person name="McKinley B."/>
            <person name="Mattison A."/>
            <person name="Morishige D.T."/>
            <person name="Grimwood J."/>
            <person name="Schmutz J."/>
            <person name="Mullet J.E."/>
        </authorList>
    </citation>
    <scope>NUCLEOTIDE SEQUENCE [LARGE SCALE GENOMIC DNA]</scope>
    <source>
        <strain evidence="5">cv. BTx623</strain>
    </source>
</reference>
<dbReference type="PANTHER" id="PTHR31009">
    <property type="entry name" value="S-ADENOSYL-L-METHIONINE:CARBOXYL METHYLTRANSFERASE FAMILY PROTEIN"/>
    <property type="match status" value="1"/>
</dbReference>
<dbReference type="Pfam" id="PF03492">
    <property type="entry name" value="Methyltransf_7"/>
    <property type="match status" value="1"/>
</dbReference>
<dbReference type="InterPro" id="IPR005299">
    <property type="entry name" value="MeTrfase_7"/>
</dbReference>
<accession>A0A194YGQ8</accession>
<reference evidence="4 5" key="1">
    <citation type="journal article" date="2009" name="Nature">
        <title>The Sorghum bicolor genome and the diversification of grasses.</title>
        <authorList>
            <person name="Paterson A.H."/>
            <person name="Bowers J.E."/>
            <person name="Bruggmann R."/>
            <person name="Dubchak I."/>
            <person name="Grimwood J."/>
            <person name="Gundlach H."/>
            <person name="Haberer G."/>
            <person name="Hellsten U."/>
            <person name="Mitros T."/>
            <person name="Poliakov A."/>
            <person name="Schmutz J."/>
            <person name="Spannagl M."/>
            <person name="Tang H."/>
            <person name="Wang X."/>
            <person name="Wicker T."/>
            <person name="Bharti A.K."/>
            <person name="Chapman J."/>
            <person name="Feltus F.A."/>
            <person name="Gowik U."/>
            <person name="Grigoriev I.V."/>
            <person name="Lyons E."/>
            <person name="Maher C.A."/>
            <person name="Martis M."/>
            <person name="Narechania A."/>
            <person name="Otillar R.P."/>
            <person name="Penning B.W."/>
            <person name="Salamov A.A."/>
            <person name="Wang Y."/>
            <person name="Zhang L."/>
            <person name="Carpita N.C."/>
            <person name="Freeling M."/>
            <person name="Gingle A.R."/>
            <person name="Hash C.T."/>
            <person name="Keller B."/>
            <person name="Klein P."/>
            <person name="Kresovich S."/>
            <person name="McCann M.C."/>
            <person name="Ming R."/>
            <person name="Peterson D.G."/>
            <person name="Mehboob-ur-Rahman"/>
            <person name="Ware D."/>
            <person name="Westhoff P."/>
            <person name="Mayer K.F."/>
            <person name="Messing J."/>
            <person name="Rokhsar D.S."/>
        </authorList>
    </citation>
    <scope>NUCLEOTIDE SEQUENCE [LARGE SCALE GENOMIC DNA]</scope>
    <source>
        <strain evidence="5">cv. BTx623</strain>
    </source>
</reference>
<dbReference type="Gene3D" id="1.10.1200.270">
    <property type="entry name" value="Methyltransferase, alpha-helical capping domain"/>
    <property type="match status" value="1"/>
</dbReference>
<dbReference type="AlphaFoldDB" id="A0A194YGQ8"/>
<dbReference type="SUPFAM" id="SSF53335">
    <property type="entry name" value="S-adenosyl-L-methionine-dependent methyltransferases"/>
    <property type="match status" value="1"/>
</dbReference>